<dbReference type="EC" id="2.3.1.269" evidence="9"/>
<evidence type="ECO:0000256" key="2">
    <source>
        <dbReference type="ARBA" id="ARBA00010065"/>
    </source>
</evidence>
<keyword evidence="5 9" id="KW-0812">Transmembrane</keyword>
<dbReference type="SUPFAM" id="SSF56317">
    <property type="entry name" value="Carbon-nitrogen hydrolase"/>
    <property type="match status" value="1"/>
</dbReference>
<feature type="transmembrane region" description="Helical" evidence="9">
    <location>
        <begin position="7"/>
        <end position="27"/>
    </location>
</feature>
<comment type="subcellular location">
    <subcellularLocation>
        <location evidence="1 9">Cell membrane</location>
        <topology evidence="1 9">Multi-pass membrane protein</topology>
    </subcellularLocation>
</comment>
<dbReference type="EMBL" id="FNAG01000001">
    <property type="protein sequence ID" value="SDD19979.1"/>
    <property type="molecule type" value="Genomic_DNA"/>
</dbReference>
<keyword evidence="4 9" id="KW-0808">Transferase</keyword>
<keyword evidence="3 9" id="KW-1003">Cell membrane</keyword>
<keyword evidence="11" id="KW-0449">Lipoprotein</keyword>
<keyword evidence="8 9" id="KW-0012">Acyltransferase</keyword>
<name>A0A1G6ST64_9GAMM</name>
<comment type="similarity">
    <text evidence="2 9">Belongs to the CN hydrolase family. Apolipoprotein N-acyltransferase subfamily.</text>
</comment>
<feature type="transmembrane region" description="Helical" evidence="9">
    <location>
        <begin position="509"/>
        <end position="527"/>
    </location>
</feature>
<dbReference type="NCBIfam" id="TIGR00546">
    <property type="entry name" value="lnt"/>
    <property type="match status" value="1"/>
</dbReference>
<dbReference type="Pfam" id="PF20154">
    <property type="entry name" value="LNT_N"/>
    <property type="match status" value="1"/>
</dbReference>
<evidence type="ECO:0000256" key="7">
    <source>
        <dbReference type="ARBA" id="ARBA00023136"/>
    </source>
</evidence>
<dbReference type="Pfam" id="PF00795">
    <property type="entry name" value="CN_hydrolase"/>
    <property type="match status" value="1"/>
</dbReference>
<feature type="transmembrane region" description="Helical" evidence="9">
    <location>
        <begin position="596"/>
        <end position="613"/>
    </location>
</feature>
<dbReference type="Gene3D" id="3.60.110.10">
    <property type="entry name" value="Carbon-nitrogen hydrolase"/>
    <property type="match status" value="1"/>
</dbReference>
<organism evidence="11 12">
    <name type="scientific">Aquimonas voraii</name>
    <dbReference type="NCBI Taxonomy" id="265719"/>
    <lineage>
        <taxon>Bacteria</taxon>
        <taxon>Pseudomonadati</taxon>
        <taxon>Pseudomonadota</taxon>
        <taxon>Gammaproteobacteria</taxon>
        <taxon>Lysobacterales</taxon>
        <taxon>Lysobacteraceae</taxon>
        <taxon>Aquimonas</taxon>
    </lineage>
</organism>
<dbReference type="GO" id="GO:0005886">
    <property type="term" value="C:plasma membrane"/>
    <property type="evidence" value="ECO:0007669"/>
    <property type="project" value="UniProtKB-SubCell"/>
</dbReference>
<dbReference type="InterPro" id="IPR036526">
    <property type="entry name" value="C-N_Hydrolase_sf"/>
</dbReference>
<keyword evidence="6 9" id="KW-1133">Transmembrane helix</keyword>
<feature type="transmembrane region" description="Helical" evidence="9">
    <location>
        <begin position="124"/>
        <end position="145"/>
    </location>
</feature>
<sequence length="846" mass="90692">MKTTTTRLGGALSALAAIALSALLLGLYARGGLAWPLGFVLLVPWLWALQRVRNHAQALLLGAALSVGYVLAALYWFAPAVASYTGWPLPVALAALALAAPLLQPQCIAYALVGSLAARRHGPVVTALAAASAWVASEALLPKLLGDTLGHGLQPSSLLRQSADLWGAAGLSFVLLLVNAAAFEALRRTRDTGPARAWRKPLILALALPLALALYGLWRSHDLALDPPAEAARLRVAMVQSNLTRYEELRREIGAYAVVRRVLDTHYALSDRAIAEQRADALLWSETVYPTPFGHPRSADGAELDREIEAYARSRGVPLVFGTYDIDGAGEYNAAAFLDPERGLLGYYRKTHPFPLTEHVPGWLDGEALRRALPWAGTWQAGHGPRVMPLRTSDGREVNVLPLICLDAVHPQLGIDGARLGAQAIVGLSNDAWFTQWPQGAALHLAVASFRSIETRLPQLRVTTNGISAVIDARGEIVARTAMGEAAVLVGELAAHDPPPTLMLRLGDWVGPAGLLFLALLAGHALWHTLAARCPRAADASIEQQLATHGLPVLVLGRFARALMWQAQCLLALGLAWMAFRMLAIDDLQVASLRPLLHFAFTVAAPAFALGALQRAFSGRAFLHEGRLSIDAGTRHIELPLAALAAAQTWRLPMPGPGLRLRTHAGESLHLALPSPSGFIAALAREGAPLPQQSGPPSLLQAWAEQRQRGRHRWLDAAWLKLGLFPLLPALVAFHLHQVIAFGGPFGEWLTFGFGAWFKALLLWWASWVLGLCLFAAALRLLAEAVALASLLLQGLVAGPAAGTPASPGRGSGRDSAAPALRRGIEWSLRAIHYLGVPLWLLLRVL</sequence>
<dbReference type="UniPathway" id="UPA00666"/>
<dbReference type="STRING" id="265719.SAMN04488509_101677"/>
<feature type="transmembrane region" description="Helical" evidence="9">
    <location>
        <begin position="33"/>
        <end position="49"/>
    </location>
</feature>
<dbReference type="PROSITE" id="PS50263">
    <property type="entry name" value="CN_HYDROLASE"/>
    <property type="match status" value="1"/>
</dbReference>
<gene>
    <name evidence="9" type="primary">lnt</name>
    <name evidence="11" type="ORF">SAMN04488509_101677</name>
</gene>
<feature type="transmembrane region" description="Helical" evidence="9">
    <location>
        <begin position="58"/>
        <end position="78"/>
    </location>
</feature>
<evidence type="ECO:0000256" key="8">
    <source>
        <dbReference type="ARBA" id="ARBA00023315"/>
    </source>
</evidence>
<dbReference type="InterPro" id="IPR045378">
    <property type="entry name" value="LNT_N"/>
</dbReference>
<dbReference type="RefSeq" id="WP_091238812.1">
    <property type="nucleotide sequence ID" value="NZ_FNAG01000001.1"/>
</dbReference>
<evidence type="ECO:0000256" key="6">
    <source>
        <dbReference type="ARBA" id="ARBA00022989"/>
    </source>
</evidence>
<comment type="pathway">
    <text evidence="9">Protein modification; lipoprotein biosynthesis (N-acyl transfer).</text>
</comment>
<evidence type="ECO:0000256" key="9">
    <source>
        <dbReference type="HAMAP-Rule" id="MF_01148"/>
    </source>
</evidence>
<comment type="caution">
    <text evidence="9">Lacks conserved residue(s) required for the propagation of feature annotation.</text>
</comment>
<accession>A0A1G6ST64</accession>
<feature type="transmembrane region" description="Helical" evidence="9">
    <location>
        <begin position="165"/>
        <end position="186"/>
    </location>
</feature>
<keyword evidence="7 9" id="KW-0472">Membrane</keyword>
<evidence type="ECO:0000259" key="10">
    <source>
        <dbReference type="PROSITE" id="PS50263"/>
    </source>
</evidence>
<proteinExistence type="inferred from homology"/>
<evidence type="ECO:0000313" key="11">
    <source>
        <dbReference type="EMBL" id="SDD19979.1"/>
    </source>
</evidence>
<keyword evidence="12" id="KW-1185">Reference proteome</keyword>
<feature type="transmembrane region" description="Helical" evidence="9">
    <location>
        <begin position="198"/>
        <end position="218"/>
    </location>
</feature>
<feature type="transmembrane region" description="Helical" evidence="9">
    <location>
        <begin position="756"/>
        <end position="779"/>
    </location>
</feature>
<protein>
    <recommendedName>
        <fullName evidence="9">Apolipoprotein N-acyltransferase</fullName>
        <shortName evidence="9">ALP N-acyltransferase</shortName>
        <ecNumber evidence="9">2.3.1.269</ecNumber>
    </recommendedName>
</protein>
<comment type="catalytic activity">
    <reaction evidence="9">
        <text>N-terminal S-1,2-diacyl-sn-glyceryl-L-cysteinyl-[lipoprotein] + a glycerophospholipid = N-acyl-S-1,2-diacyl-sn-glyceryl-L-cysteinyl-[lipoprotein] + a 2-acyl-sn-glycero-3-phospholipid + H(+)</text>
        <dbReference type="Rhea" id="RHEA:48228"/>
        <dbReference type="Rhea" id="RHEA-COMP:14681"/>
        <dbReference type="Rhea" id="RHEA-COMP:14684"/>
        <dbReference type="ChEBI" id="CHEBI:15378"/>
        <dbReference type="ChEBI" id="CHEBI:136912"/>
        <dbReference type="ChEBI" id="CHEBI:140656"/>
        <dbReference type="ChEBI" id="CHEBI:140657"/>
        <dbReference type="ChEBI" id="CHEBI:140660"/>
        <dbReference type="EC" id="2.3.1.269"/>
    </reaction>
</comment>
<comment type="function">
    <text evidence="9">Catalyzes the phospholipid dependent N-acylation of the N-terminal cysteine of apolipoprotein, the last step in lipoprotein maturation.</text>
</comment>
<dbReference type="AlphaFoldDB" id="A0A1G6ST64"/>
<dbReference type="InterPro" id="IPR003010">
    <property type="entry name" value="C-N_Hydrolase"/>
</dbReference>
<feature type="transmembrane region" description="Helical" evidence="9">
    <location>
        <begin position="563"/>
        <end position="584"/>
    </location>
</feature>
<evidence type="ECO:0000256" key="1">
    <source>
        <dbReference type="ARBA" id="ARBA00004651"/>
    </source>
</evidence>
<evidence type="ECO:0000313" key="12">
    <source>
        <dbReference type="Proteomes" id="UP000199603"/>
    </source>
</evidence>
<dbReference type="GO" id="GO:0042158">
    <property type="term" value="P:lipoprotein biosynthetic process"/>
    <property type="evidence" value="ECO:0007669"/>
    <property type="project" value="UniProtKB-UniRule"/>
</dbReference>
<evidence type="ECO:0000256" key="5">
    <source>
        <dbReference type="ARBA" id="ARBA00022692"/>
    </source>
</evidence>
<dbReference type="Proteomes" id="UP000199603">
    <property type="component" value="Unassembled WGS sequence"/>
</dbReference>
<evidence type="ECO:0000256" key="3">
    <source>
        <dbReference type="ARBA" id="ARBA00022475"/>
    </source>
</evidence>
<dbReference type="PANTHER" id="PTHR38686">
    <property type="entry name" value="APOLIPOPROTEIN N-ACYLTRANSFERASE"/>
    <property type="match status" value="1"/>
</dbReference>
<evidence type="ECO:0000256" key="4">
    <source>
        <dbReference type="ARBA" id="ARBA00022679"/>
    </source>
</evidence>
<dbReference type="GO" id="GO:0016410">
    <property type="term" value="F:N-acyltransferase activity"/>
    <property type="evidence" value="ECO:0007669"/>
    <property type="project" value="UniProtKB-UniRule"/>
</dbReference>
<dbReference type="PANTHER" id="PTHR38686:SF1">
    <property type="entry name" value="APOLIPOPROTEIN N-ACYLTRANSFERASE"/>
    <property type="match status" value="1"/>
</dbReference>
<dbReference type="HAMAP" id="MF_01148">
    <property type="entry name" value="Lnt"/>
    <property type="match status" value="1"/>
</dbReference>
<feature type="domain" description="CN hydrolase" evidence="10">
    <location>
        <begin position="234"/>
        <end position="495"/>
    </location>
</feature>
<feature type="transmembrane region" description="Helical" evidence="9">
    <location>
        <begin position="717"/>
        <end position="736"/>
    </location>
</feature>
<dbReference type="OrthoDB" id="9804277at2"/>
<reference evidence="11 12" key="1">
    <citation type="submission" date="2016-10" db="EMBL/GenBank/DDBJ databases">
        <authorList>
            <person name="de Groot N.N."/>
        </authorList>
    </citation>
    <scope>NUCLEOTIDE SEQUENCE [LARGE SCALE GENOMIC DNA]</scope>
    <source>
        <strain evidence="11 12">DSM 16957</strain>
    </source>
</reference>
<dbReference type="CDD" id="cd07571">
    <property type="entry name" value="ALP_N-acyl_transferase"/>
    <property type="match status" value="1"/>
</dbReference>
<dbReference type="InterPro" id="IPR004563">
    <property type="entry name" value="Apolipo_AcylTrfase"/>
</dbReference>